<dbReference type="Gene3D" id="1.50.10.10">
    <property type="match status" value="1"/>
</dbReference>
<feature type="domain" description="Glycogen debranching enzyme C-terminal" evidence="1">
    <location>
        <begin position="317"/>
        <end position="555"/>
    </location>
</feature>
<protein>
    <submittedName>
        <fullName evidence="2">Glycogen debranching protein</fullName>
    </submittedName>
</protein>
<name>A0A2K1P834_9BACT</name>
<dbReference type="RefSeq" id="WP_103077299.1">
    <property type="nucleotide sequence ID" value="NZ_AZRN01000031.1"/>
</dbReference>
<evidence type="ECO:0000259" key="1">
    <source>
        <dbReference type="Pfam" id="PF06202"/>
    </source>
</evidence>
<dbReference type="Proteomes" id="UP000236604">
    <property type="component" value="Unassembled WGS sequence"/>
</dbReference>
<gene>
    <name evidence="2" type="ORF">X927_06830</name>
</gene>
<proteinExistence type="predicted"/>
<dbReference type="GO" id="GO:0005975">
    <property type="term" value="P:carbohydrate metabolic process"/>
    <property type="evidence" value="ECO:0007669"/>
    <property type="project" value="InterPro"/>
</dbReference>
<dbReference type="Pfam" id="PF06202">
    <property type="entry name" value="GDE_C"/>
    <property type="match status" value="1"/>
</dbReference>
<sequence length="593" mass="69629">MYYKVEEDGSLTYFQIFPKEYIISNRSSTMLLKNCIPFSIFSNKYGTVISKIRLNFYPKQRAKFWPDGMSANNGLSKMTVMSEPSAYSFLIKFKNLKNLVFSFTPAFKKEFKLPFFDKIEIPISYQQEVENNGLKFADDFKIIIKKGEIRDLIKGEKVAFVLRSDKNNEIEIIIGKEEKNLEEKNTEYLQYLNGLVQNKDLSELEKSEFLFTMHTAFSSIKGYDGNLALAAGVNYSFPNRTYFRDSFWTIQPIMKVDPKFAKNQILFLSEGVHEDGSCPSGVMKLGEEELAFIRSKKNMLPKRAKEFYKYEKDWWSNHYDSGGYYIILLSDYINNTGDLSILKERFSDGTVLDKIGNILKRYISLDIDNDLLFEKPFDSNDWADNVYRNGAVTYDLAIQIKAFEEASLIYDLIGNKKTAEDTREKYQKMKHNFNKKMWNEGKGYFNDFIGDYLEDHLNIDTILSLLFDIADEDKKRKTLNAMERMLETKNNKEQKFEDWGVMSVWPFFKSKKHLFSKSVFPYRYHNGSDWPYLSSIYALVKKREGMDYKYPLTRWWEYSLEKGWINPVEYYSPIYTRGSLNQGWSSMAATLFL</sequence>
<dbReference type="InterPro" id="IPR032790">
    <property type="entry name" value="GDE_C"/>
</dbReference>
<keyword evidence="3" id="KW-1185">Reference proteome</keyword>
<reference evidence="2 3" key="1">
    <citation type="submission" date="2013-12" db="EMBL/GenBank/DDBJ databases">
        <title>Comparative genomics of Petrotoga isolates.</title>
        <authorList>
            <person name="Nesbo C.L."/>
            <person name="Charchuk R."/>
            <person name="Chow K."/>
        </authorList>
    </citation>
    <scope>NUCLEOTIDE SEQUENCE [LARGE SCALE GENOMIC DNA]</scope>
    <source>
        <strain evidence="2 3">DSM 14811</strain>
    </source>
</reference>
<dbReference type="SUPFAM" id="SSF48208">
    <property type="entry name" value="Six-hairpin glycosidases"/>
    <property type="match status" value="1"/>
</dbReference>
<evidence type="ECO:0000313" key="2">
    <source>
        <dbReference type="EMBL" id="PNR98866.1"/>
    </source>
</evidence>
<organism evidence="2 3">
    <name type="scientific">Petrotoga mexicana DSM 14811</name>
    <dbReference type="NCBI Taxonomy" id="1122954"/>
    <lineage>
        <taxon>Bacteria</taxon>
        <taxon>Thermotogati</taxon>
        <taxon>Thermotogota</taxon>
        <taxon>Thermotogae</taxon>
        <taxon>Petrotogales</taxon>
        <taxon>Petrotogaceae</taxon>
        <taxon>Petrotoga</taxon>
    </lineage>
</organism>
<dbReference type="EMBL" id="AZRN01000031">
    <property type="protein sequence ID" value="PNR98866.1"/>
    <property type="molecule type" value="Genomic_DNA"/>
</dbReference>
<evidence type="ECO:0000313" key="3">
    <source>
        <dbReference type="Proteomes" id="UP000236604"/>
    </source>
</evidence>
<accession>A0A2K1P834</accession>
<dbReference type="InterPro" id="IPR012341">
    <property type="entry name" value="6hp_glycosidase-like_sf"/>
</dbReference>
<dbReference type="AlphaFoldDB" id="A0A2K1P834"/>
<comment type="caution">
    <text evidence="2">The sequence shown here is derived from an EMBL/GenBank/DDBJ whole genome shotgun (WGS) entry which is preliminary data.</text>
</comment>
<dbReference type="InterPro" id="IPR008928">
    <property type="entry name" value="6-hairpin_glycosidase_sf"/>
</dbReference>